<protein>
    <submittedName>
        <fullName evidence="2">Uncharacterized protein</fullName>
    </submittedName>
</protein>
<dbReference type="EnsemblMetazoa" id="ACOM032254-RA">
    <property type="protein sequence ID" value="ACOM032254-PA.1"/>
    <property type="gene ID" value="ACOM032254"/>
</dbReference>
<dbReference type="Proteomes" id="UP000075882">
    <property type="component" value="Unassembled WGS sequence"/>
</dbReference>
<name>A0A8W7PIY2_ANOCL</name>
<feature type="region of interest" description="Disordered" evidence="1">
    <location>
        <begin position="256"/>
        <end position="285"/>
    </location>
</feature>
<reference evidence="2" key="1">
    <citation type="submission" date="2022-08" db="UniProtKB">
        <authorList>
            <consortium name="EnsemblMetazoa"/>
        </authorList>
    </citation>
    <scope>IDENTIFICATION</scope>
</reference>
<feature type="region of interest" description="Disordered" evidence="1">
    <location>
        <begin position="32"/>
        <end position="64"/>
    </location>
</feature>
<organism evidence="2">
    <name type="scientific">Anopheles coluzzii</name>
    <name type="common">African malaria mosquito</name>
    <dbReference type="NCBI Taxonomy" id="1518534"/>
    <lineage>
        <taxon>Eukaryota</taxon>
        <taxon>Metazoa</taxon>
        <taxon>Ecdysozoa</taxon>
        <taxon>Arthropoda</taxon>
        <taxon>Hexapoda</taxon>
        <taxon>Insecta</taxon>
        <taxon>Pterygota</taxon>
        <taxon>Neoptera</taxon>
        <taxon>Endopterygota</taxon>
        <taxon>Diptera</taxon>
        <taxon>Nematocera</taxon>
        <taxon>Culicoidea</taxon>
        <taxon>Culicidae</taxon>
        <taxon>Anophelinae</taxon>
        <taxon>Anopheles</taxon>
    </lineage>
</organism>
<accession>A0A8W7PIY2</accession>
<proteinExistence type="predicted"/>
<evidence type="ECO:0000256" key="1">
    <source>
        <dbReference type="SAM" id="MobiDB-lite"/>
    </source>
</evidence>
<evidence type="ECO:0000313" key="2">
    <source>
        <dbReference type="EnsemblMetazoa" id="ACOM032254-PA.1"/>
    </source>
</evidence>
<feature type="compositionally biased region" description="Basic and acidic residues" evidence="1">
    <location>
        <begin position="35"/>
        <end position="48"/>
    </location>
</feature>
<dbReference type="AlphaFoldDB" id="A0A8W7PIY2"/>
<feature type="compositionally biased region" description="Basic residues" evidence="1">
    <location>
        <begin position="256"/>
        <end position="267"/>
    </location>
</feature>
<sequence>MVSSCTVHEPHAVRQGVDDLLLILREPVAQYQQPVDDRTDSQEGHQDQYPHVPIEGGEQTGPAGRFHRAHHDHDPFALVQPGRVADVLPSVGQDGQKGDGHIGGTVGEQLQHTAGHIVGRADNVLLRHYQLVGEVELFHQKLEQLEGNARPDCGDTQRCASQPASQFLHFTLLHLRTRVHLQLVVLRRLITIPFDRCNTLSIHTELSGGHYYHHHHRQGHSNRRRHAVTPSLRIAMILVGPSLGTTQRVTSCARLNKTHHHHHHHRESVHPGEGYTFSQRVPVRV</sequence>